<gene>
    <name evidence="1" type="ORF">MAR_019010</name>
</gene>
<protein>
    <submittedName>
        <fullName evidence="1">Uncharacterized protein</fullName>
    </submittedName>
</protein>
<evidence type="ECO:0000313" key="1">
    <source>
        <dbReference type="EMBL" id="WAR09052.1"/>
    </source>
</evidence>
<sequence length="64" mass="7423">MVPHILVNHCVDHRLALASSHAAEKVTYLLKWKAFVEQLFRFYHACGFRTASLLEIQTILKSLR</sequence>
<keyword evidence="2" id="KW-1185">Reference proteome</keyword>
<name>A0ABY7EGC1_MYAAR</name>
<dbReference type="EMBL" id="CP111017">
    <property type="protein sequence ID" value="WAR09052.1"/>
    <property type="molecule type" value="Genomic_DNA"/>
</dbReference>
<proteinExistence type="predicted"/>
<dbReference type="Proteomes" id="UP001164746">
    <property type="component" value="Chromosome 6"/>
</dbReference>
<evidence type="ECO:0000313" key="2">
    <source>
        <dbReference type="Proteomes" id="UP001164746"/>
    </source>
</evidence>
<reference evidence="1" key="1">
    <citation type="submission" date="2022-11" db="EMBL/GenBank/DDBJ databases">
        <title>Centuries of genome instability and evolution in soft-shell clam transmissible cancer (bioRxiv).</title>
        <authorList>
            <person name="Hart S.F.M."/>
            <person name="Yonemitsu M.A."/>
            <person name="Giersch R.M."/>
            <person name="Beal B.F."/>
            <person name="Arriagada G."/>
            <person name="Davis B.W."/>
            <person name="Ostrander E.A."/>
            <person name="Goff S.P."/>
            <person name="Metzger M.J."/>
        </authorList>
    </citation>
    <scope>NUCLEOTIDE SEQUENCE</scope>
    <source>
        <strain evidence="1">MELC-2E11</strain>
        <tissue evidence="1">Siphon/mantle</tissue>
    </source>
</reference>
<accession>A0ABY7EGC1</accession>
<organism evidence="1 2">
    <name type="scientific">Mya arenaria</name>
    <name type="common">Soft-shell clam</name>
    <dbReference type="NCBI Taxonomy" id="6604"/>
    <lineage>
        <taxon>Eukaryota</taxon>
        <taxon>Metazoa</taxon>
        <taxon>Spiralia</taxon>
        <taxon>Lophotrochozoa</taxon>
        <taxon>Mollusca</taxon>
        <taxon>Bivalvia</taxon>
        <taxon>Autobranchia</taxon>
        <taxon>Heteroconchia</taxon>
        <taxon>Euheterodonta</taxon>
        <taxon>Imparidentia</taxon>
        <taxon>Neoheterodontei</taxon>
        <taxon>Myida</taxon>
        <taxon>Myoidea</taxon>
        <taxon>Myidae</taxon>
        <taxon>Mya</taxon>
    </lineage>
</organism>